<feature type="compositionally biased region" description="Basic residues" evidence="1">
    <location>
        <begin position="227"/>
        <end position="236"/>
    </location>
</feature>
<dbReference type="EMBL" id="JQIM01000009">
    <property type="protein sequence ID" value="KGX11489.1"/>
    <property type="molecule type" value="Genomic_DNA"/>
</dbReference>
<keyword evidence="2" id="KW-0687">Ribonucleoprotein</keyword>
<comment type="caution">
    <text evidence="2">The sequence shown here is derived from an EMBL/GenBank/DDBJ whole genome shotgun (WGS) entry which is preliminary data.</text>
</comment>
<dbReference type="Proteomes" id="UP000030475">
    <property type="component" value="Unassembled WGS sequence"/>
</dbReference>
<evidence type="ECO:0000313" key="2">
    <source>
        <dbReference type="EMBL" id="KGX11489.1"/>
    </source>
</evidence>
<evidence type="ECO:0000256" key="1">
    <source>
        <dbReference type="SAM" id="MobiDB-lite"/>
    </source>
</evidence>
<reference evidence="2 3" key="1">
    <citation type="submission" date="2014-08" db="EMBL/GenBank/DDBJ databases">
        <authorList>
            <person name="Bunnell A."/>
            <person name="Chain P.S."/>
            <person name="Chertkov O."/>
            <person name="Currie B.J."/>
            <person name="Daligault H.E."/>
            <person name="Davenport K.W."/>
            <person name="Davis C."/>
            <person name="Gleasner C.D."/>
            <person name="Johnson S.L."/>
            <person name="Kaestli M."/>
            <person name="Koren S."/>
            <person name="Kunde Y.A."/>
            <person name="Mayo M."/>
            <person name="McMurry K.K."/>
            <person name="Price E.P."/>
            <person name="Reitenga K.G."/>
            <person name="Robison R."/>
            <person name="Rosovitz M.J."/>
            <person name="Sarovich D.S."/>
            <person name="Teshima H."/>
        </authorList>
    </citation>
    <scope>NUCLEOTIDE SEQUENCE [LARGE SCALE GENOMIC DNA]</scope>
    <source>
        <strain evidence="2 3">MSHR44</strain>
    </source>
</reference>
<name>A0AA40JG09_BURPE</name>
<organism evidence="2 3">
    <name type="scientific">Burkholderia pseudomallei</name>
    <name type="common">Pseudomonas pseudomallei</name>
    <dbReference type="NCBI Taxonomy" id="28450"/>
    <lineage>
        <taxon>Bacteria</taxon>
        <taxon>Pseudomonadati</taxon>
        <taxon>Pseudomonadota</taxon>
        <taxon>Betaproteobacteria</taxon>
        <taxon>Burkholderiales</taxon>
        <taxon>Burkholderiaceae</taxon>
        <taxon>Burkholderia</taxon>
        <taxon>pseudomallei group</taxon>
    </lineage>
</organism>
<feature type="region of interest" description="Disordered" evidence="1">
    <location>
        <begin position="20"/>
        <end position="44"/>
    </location>
</feature>
<protein>
    <submittedName>
        <fullName evidence="2">60S ribosomal protein L19</fullName>
    </submittedName>
</protein>
<dbReference type="AlphaFoldDB" id="A0AA40JG09"/>
<accession>A0AA40JG09</accession>
<gene>
    <name evidence="2" type="ORF">Y036_4855</name>
</gene>
<feature type="region of interest" description="Disordered" evidence="1">
    <location>
        <begin position="80"/>
        <end position="247"/>
    </location>
</feature>
<proteinExistence type="predicted"/>
<feature type="compositionally biased region" description="Basic residues" evidence="1">
    <location>
        <begin position="94"/>
        <end position="104"/>
    </location>
</feature>
<sequence>MRRGARAADAIRLFALHSRKGAGDTQGNSSCRRTSGGAAGEARRRPLKPACARLCALTSARAGDAARVLPPVTVRRLSPAVRSVRPTQAPCRCAARRMPTRRRRPDASITRHSPSATRQAPLAKRHSPLATRHSPLAKRQAPSAKRQAPSAKRQAPSAKRQAPSAKRQAPSAKRQAPSAKRQAPSAKRRSDIDRRHPFPPAGVRRFPAAERAPVAGDATIRPGIVRWARRNARRAGRPPAGTTKSGR</sequence>
<evidence type="ECO:0000313" key="3">
    <source>
        <dbReference type="Proteomes" id="UP000030475"/>
    </source>
</evidence>
<keyword evidence="2" id="KW-0689">Ribosomal protein</keyword>
<dbReference type="GO" id="GO:0005840">
    <property type="term" value="C:ribosome"/>
    <property type="evidence" value="ECO:0007669"/>
    <property type="project" value="UniProtKB-KW"/>
</dbReference>